<dbReference type="Proteomes" id="UP001497392">
    <property type="component" value="Unassembled WGS sequence"/>
</dbReference>
<sequence>MPLLPYTIPENIAPPPGLKAGEAFLRFLMKEQAAACDPVTGDSSIMTRLQTYLQRFWNLGMFLHLKAADVTVMKPHVRSFYNRHGVNLAAPHEAKRVILHIFSADFALEWVRPLPPNVKFVGPLSPQPAQALPAQLAEYLDGPEGEGVVYVNTEEGDDFGLQDRQRMAAAFADLPVRVWWRLAQSQVPDQAAVDQLGLGDNTKAAYHGVPVVALPFQLPWEYQENAAKMVAKGMGVRISRKDIATSAFGEAVMLVLQNPKYTAAAENLSRKLRSRKRTPVQEAADWVEHALDTKAEPYLRTPEEELFFVVRHNLDVIATLAFMVHTLHYFTHKPFNRVLDKLALKVCQTLWALLVLVWHEVAQAGRTLHLRWLVTHTD</sequence>
<keyword evidence="2" id="KW-0808">Transferase</keyword>
<keyword evidence="1" id="KW-0328">Glycosyltransferase</keyword>
<evidence type="ECO:0000313" key="4">
    <source>
        <dbReference type="Proteomes" id="UP001497392"/>
    </source>
</evidence>
<protein>
    <submittedName>
        <fullName evidence="3">G11060 protein</fullName>
    </submittedName>
</protein>
<proteinExistence type="predicted"/>
<dbReference type="SUPFAM" id="SSF53756">
    <property type="entry name" value="UDP-Glycosyltransferase/glycogen phosphorylase"/>
    <property type="match status" value="1"/>
</dbReference>
<comment type="caution">
    <text evidence="3">The sequence shown here is derived from an EMBL/GenBank/DDBJ whole genome shotgun (WGS) entry which is preliminary data.</text>
</comment>
<dbReference type="InterPro" id="IPR050271">
    <property type="entry name" value="UDP-glycosyltransferase"/>
</dbReference>
<keyword evidence="4" id="KW-1185">Reference proteome</keyword>
<dbReference type="Pfam" id="PF00201">
    <property type="entry name" value="UDPGT"/>
    <property type="match status" value="2"/>
</dbReference>
<dbReference type="PANTHER" id="PTHR48043:SF145">
    <property type="entry name" value="FI06409P-RELATED"/>
    <property type="match status" value="1"/>
</dbReference>
<reference evidence="3 4" key="1">
    <citation type="submission" date="2024-06" db="EMBL/GenBank/DDBJ databases">
        <authorList>
            <person name="Kraege A."/>
            <person name="Thomma B."/>
        </authorList>
    </citation>
    <scope>NUCLEOTIDE SEQUENCE [LARGE SCALE GENOMIC DNA]</scope>
</reference>
<dbReference type="Gene3D" id="3.40.50.2000">
    <property type="entry name" value="Glycogen Phosphorylase B"/>
    <property type="match status" value="1"/>
</dbReference>
<evidence type="ECO:0000313" key="3">
    <source>
        <dbReference type="EMBL" id="CAL5228005.1"/>
    </source>
</evidence>
<evidence type="ECO:0000256" key="1">
    <source>
        <dbReference type="ARBA" id="ARBA00022676"/>
    </source>
</evidence>
<dbReference type="InterPro" id="IPR002213">
    <property type="entry name" value="UDP_glucos_trans"/>
</dbReference>
<accession>A0ABP1G704</accession>
<dbReference type="EMBL" id="CAXHTA020000017">
    <property type="protein sequence ID" value="CAL5228005.1"/>
    <property type="molecule type" value="Genomic_DNA"/>
</dbReference>
<organism evidence="3 4">
    <name type="scientific">Coccomyxa viridis</name>
    <dbReference type="NCBI Taxonomy" id="1274662"/>
    <lineage>
        <taxon>Eukaryota</taxon>
        <taxon>Viridiplantae</taxon>
        <taxon>Chlorophyta</taxon>
        <taxon>core chlorophytes</taxon>
        <taxon>Trebouxiophyceae</taxon>
        <taxon>Trebouxiophyceae incertae sedis</taxon>
        <taxon>Coccomyxaceae</taxon>
        <taxon>Coccomyxa</taxon>
    </lineage>
</organism>
<gene>
    <name evidence="3" type="primary">g11060</name>
    <name evidence="3" type="ORF">VP750_LOCUS9911</name>
</gene>
<evidence type="ECO:0000256" key="2">
    <source>
        <dbReference type="ARBA" id="ARBA00022679"/>
    </source>
</evidence>
<dbReference type="PANTHER" id="PTHR48043">
    <property type="entry name" value="EG:EG0003.4 PROTEIN-RELATED"/>
    <property type="match status" value="1"/>
</dbReference>
<name>A0ABP1G704_9CHLO</name>